<feature type="transmembrane region" description="Helical" evidence="2">
    <location>
        <begin position="101"/>
        <end position="121"/>
    </location>
</feature>
<feature type="compositionally biased region" description="Polar residues" evidence="1">
    <location>
        <begin position="170"/>
        <end position="182"/>
    </location>
</feature>
<keyword evidence="2" id="KW-1133">Transmembrane helix</keyword>
<accession>A0ABM5ZY28</accession>
<dbReference type="EMBL" id="CP014945">
    <property type="protein sequence ID" value="AMT96901.1"/>
    <property type="molecule type" value="Genomic_DNA"/>
</dbReference>
<feature type="region of interest" description="Disordered" evidence="1">
    <location>
        <begin position="170"/>
        <end position="189"/>
    </location>
</feature>
<name>A0ABM5ZY28_9GAMM</name>
<dbReference type="PANTHER" id="PTHR34821">
    <property type="entry name" value="INNER MEMBRANE PROTEIN YDCZ"/>
    <property type="match status" value="1"/>
</dbReference>
<feature type="transmembrane region" description="Helical" evidence="2">
    <location>
        <begin position="41"/>
        <end position="64"/>
    </location>
</feature>
<dbReference type="InterPro" id="IPR006750">
    <property type="entry name" value="YdcZ"/>
</dbReference>
<sequence length="189" mass="20073">MNFPLTGIFFAIIALVAGALVPLQAASNAELGRALGHPLWATVVSLLVSVLIAIPVILAMRVPAPILNQMGQLPMWVWLGGIAGVIYITSALILVPRLGATRFIVCVIAGQMLISLILDQYGFMNLPMKEINAGRLVGVTFVLLGMIMVLWLTPSSPNLGDVKASMTGNLNDIESTPTSNAKPVSHFES</sequence>
<feature type="transmembrane region" description="Helical" evidence="2">
    <location>
        <begin position="133"/>
        <end position="153"/>
    </location>
</feature>
<keyword evidence="2" id="KW-0472">Membrane</keyword>
<dbReference type="GeneID" id="33058742"/>
<dbReference type="RefSeq" id="WP_084387285.1">
    <property type="nucleotide sequence ID" value="NZ_CP014945.1"/>
</dbReference>
<dbReference type="Pfam" id="PF04657">
    <property type="entry name" value="DMT_YdcZ"/>
    <property type="match status" value="1"/>
</dbReference>
<evidence type="ECO:0000313" key="3">
    <source>
        <dbReference type="EMBL" id="AMT96901.1"/>
    </source>
</evidence>
<protein>
    <submittedName>
        <fullName evidence="3">Membrane protein</fullName>
    </submittedName>
</protein>
<organism evidence="3 4">
    <name type="scientific">Psychrobacter alimentarius</name>
    <dbReference type="NCBI Taxonomy" id="261164"/>
    <lineage>
        <taxon>Bacteria</taxon>
        <taxon>Pseudomonadati</taxon>
        <taxon>Pseudomonadota</taxon>
        <taxon>Gammaproteobacteria</taxon>
        <taxon>Moraxellales</taxon>
        <taxon>Moraxellaceae</taxon>
        <taxon>Psychrobacter</taxon>
    </lineage>
</organism>
<proteinExistence type="predicted"/>
<reference evidence="3 4" key="1">
    <citation type="submission" date="2016-03" db="EMBL/GenBank/DDBJ databases">
        <title>Genome sequencing of Psychrobacter alimentarius PAMC 27889.</title>
        <authorList>
            <person name="Lee J."/>
            <person name="Kim O.-S."/>
        </authorList>
    </citation>
    <scope>NUCLEOTIDE SEQUENCE [LARGE SCALE GENOMIC DNA]</scope>
    <source>
        <strain evidence="3 4">PAMC 27889</strain>
    </source>
</reference>
<keyword evidence="2" id="KW-0812">Transmembrane</keyword>
<keyword evidence="4" id="KW-1185">Reference proteome</keyword>
<evidence type="ECO:0000313" key="4">
    <source>
        <dbReference type="Proteomes" id="UP000076104"/>
    </source>
</evidence>
<feature type="transmembrane region" description="Helical" evidence="2">
    <location>
        <begin position="76"/>
        <end position="95"/>
    </location>
</feature>
<evidence type="ECO:0000256" key="2">
    <source>
        <dbReference type="SAM" id="Phobius"/>
    </source>
</evidence>
<dbReference type="Proteomes" id="UP000076104">
    <property type="component" value="Chromosome"/>
</dbReference>
<evidence type="ECO:0000256" key="1">
    <source>
        <dbReference type="SAM" id="MobiDB-lite"/>
    </source>
</evidence>
<gene>
    <name evidence="3" type="ORF">A3K91_1297</name>
</gene>
<dbReference type="PANTHER" id="PTHR34821:SF2">
    <property type="entry name" value="INNER MEMBRANE PROTEIN YDCZ"/>
    <property type="match status" value="1"/>
</dbReference>